<keyword evidence="3" id="KW-1185">Reference proteome</keyword>
<comment type="caution">
    <text evidence="2">The sequence shown here is derived from an EMBL/GenBank/DDBJ whole genome shotgun (WGS) entry which is preliminary data.</text>
</comment>
<sequence length="252" mass="26306">MSRGRSSPLPAGHGVRPVVADLADPATLRPALEGADALFLLVSGAGAHVDGPRVLANAGEAGVRRVVLLSSQAVSTRPGSVSHAPLAALEEAVRNSGLEWTILRPGGFHSNAAAWAPGIRSGKTVFAPFGDVGLPSVDPRDIAEVAAACLVEGRHSGRTYTLTGPAATTPRERVEAIAGALGAPLSYVEVTRDQAREQMLQMMPEPVAEGTLSILAEPTPEEVAVSPDVERVLGRAPLSFRDWAEQHADLFR</sequence>
<organism evidence="2 3">
    <name type="scientific">Streptomyces synnematoformans</name>
    <dbReference type="NCBI Taxonomy" id="415721"/>
    <lineage>
        <taxon>Bacteria</taxon>
        <taxon>Bacillati</taxon>
        <taxon>Actinomycetota</taxon>
        <taxon>Actinomycetes</taxon>
        <taxon>Kitasatosporales</taxon>
        <taxon>Streptomycetaceae</taxon>
        <taxon>Streptomyces</taxon>
    </lineage>
</organism>
<evidence type="ECO:0000259" key="1">
    <source>
        <dbReference type="Pfam" id="PF13460"/>
    </source>
</evidence>
<dbReference type="InterPro" id="IPR016040">
    <property type="entry name" value="NAD(P)-bd_dom"/>
</dbReference>
<reference evidence="2 3" key="1">
    <citation type="journal article" date="2019" name="Int. J. Syst. Evol. Microbiol.">
        <title>The Global Catalogue of Microorganisms (GCM) 10K type strain sequencing project: providing services to taxonomists for standard genome sequencing and annotation.</title>
        <authorList>
            <consortium name="The Broad Institute Genomics Platform"/>
            <consortium name="The Broad Institute Genome Sequencing Center for Infectious Disease"/>
            <person name="Wu L."/>
            <person name="Ma J."/>
        </authorList>
    </citation>
    <scope>NUCLEOTIDE SEQUENCE [LARGE SCALE GENOMIC DNA]</scope>
    <source>
        <strain evidence="2 3">JCM 15481</strain>
    </source>
</reference>
<dbReference type="EMBL" id="BAAAPF010000052">
    <property type="protein sequence ID" value="GAA2120403.1"/>
    <property type="molecule type" value="Genomic_DNA"/>
</dbReference>
<name>A0ABN2Y1K8_9ACTN</name>
<accession>A0ABN2Y1K8</accession>
<proteinExistence type="predicted"/>
<dbReference type="PANTHER" id="PTHR43162">
    <property type="match status" value="1"/>
</dbReference>
<dbReference type="Pfam" id="PF13460">
    <property type="entry name" value="NAD_binding_10"/>
    <property type="match status" value="1"/>
</dbReference>
<dbReference type="InterPro" id="IPR051604">
    <property type="entry name" value="Ergot_Alk_Oxidoreductase"/>
</dbReference>
<gene>
    <name evidence="2" type="ORF">GCM10009802_23070</name>
</gene>
<dbReference type="InterPro" id="IPR036291">
    <property type="entry name" value="NAD(P)-bd_dom_sf"/>
</dbReference>
<dbReference type="SUPFAM" id="SSF51735">
    <property type="entry name" value="NAD(P)-binding Rossmann-fold domains"/>
    <property type="match status" value="1"/>
</dbReference>
<dbReference type="Proteomes" id="UP001500443">
    <property type="component" value="Unassembled WGS sequence"/>
</dbReference>
<protein>
    <submittedName>
        <fullName evidence="2">NAD(P)H-binding protein</fullName>
    </submittedName>
</protein>
<dbReference type="Gene3D" id="3.40.50.720">
    <property type="entry name" value="NAD(P)-binding Rossmann-like Domain"/>
    <property type="match status" value="1"/>
</dbReference>
<evidence type="ECO:0000313" key="3">
    <source>
        <dbReference type="Proteomes" id="UP001500443"/>
    </source>
</evidence>
<evidence type="ECO:0000313" key="2">
    <source>
        <dbReference type="EMBL" id="GAA2120403.1"/>
    </source>
</evidence>
<feature type="domain" description="NAD(P)-binding" evidence="1">
    <location>
        <begin position="9"/>
        <end position="150"/>
    </location>
</feature>
<dbReference type="PANTHER" id="PTHR43162:SF1">
    <property type="entry name" value="PRESTALK A DIFFERENTIATION PROTEIN A"/>
    <property type="match status" value="1"/>
</dbReference>
<dbReference type="Gene3D" id="3.90.25.10">
    <property type="entry name" value="UDP-galactose 4-epimerase, domain 1"/>
    <property type="match status" value="1"/>
</dbReference>